<evidence type="ECO:0000313" key="3">
    <source>
        <dbReference type="Proteomes" id="UP000501240"/>
    </source>
</evidence>
<dbReference type="PANTHER" id="PTHR36151">
    <property type="entry name" value="BLR2777 PROTEIN"/>
    <property type="match status" value="1"/>
</dbReference>
<dbReference type="InterPro" id="IPR018713">
    <property type="entry name" value="MPAB/Lcp_cat_dom"/>
</dbReference>
<dbReference type="GO" id="GO:0016491">
    <property type="term" value="F:oxidoreductase activity"/>
    <property type="evidence" value="ECO:0007669"/>
    <property type="project" value="InterPro"/>
</dbReference>
<evidence type="ECO:0000259" key="1">
    <source>
        <dbReference type="Pfam" id="PF09995"/>
    </source>
</evidence>
<gene>
    <name evidence="2" type="ORF">ACTIVE_8014</name>
</gene>
<dbReference type="EMBL" id="CP053892">
    <property type="protein sequence ID" value="QKG26361.1"/>
    <property type="molecule type" value="Genomic_DNA"/>
</dbReference>
<dbReference type="RefSeq" id="WP_246342467.1">
    <property type="nucleotide sequence ID" value="NZ_CP053892.1"/>
</dbReference>
<name>A0A7D3ZQ75_ACTVE</name>
<evidence type="ECO:0000313" key="2">
    <source>
        <dbReference type="EMBL" id="QKG26361.1"/>
    </source>
</evidence>
<dbReference type="Pfam" id="PF09995">
    <property type="entry name" value="MPAB_Lcp_cat"/>
    <property type="match status" value="1"/>
</dbReference>
<accession>A0A7D3ZQ75</accession>
<protein>
    <recommendedName>
        <fullName evidence="1">ER-bound oxygenase mpaB/mpaB'/Rubber oxygenase catalytic domain-containing protein</fullName>
    </recommendedName>
</protein>
<organism evidence="2 3">
    <name type="scientific">Actinomadura verrucosospora</name>
    <dbReference type="NCBI Taxonomy" id="46165"/>
    <lineage>
        <taxon>Bacteria</taxon>
        <taxon>Bacillati</taxon>
        <taxon>Actinomycetota</taxon>
        <taxon>Actinomycetes</taxon>
        <taxon>Streptosporangiales</taxon>
        <taxon>Thermomonosporaceae</taxon>
        <taxon>Actinomadura</taxon>
    </lineage>
</organism>
<dbReference type="Proteomes" id="UP000501240">
    <property type="component" value="Chromosome"/>
</dbReference>
<sequence>MRDEATGGPEDHGLFGPGSVTWQVMGEPVLIVGGIRALLLQALHPRTMWGTAQNSELMNPDAAWARLGRTVEFVRVRTYGTRPEVERVGRRVRKLHSKLTGLDMRTGETFPVDDPENLLWVHMGEVDSYLDVARRAGVPLTAADADAFVDEQRRAAAVVGLDPADVPGSVAEMKDYYARMRRQIFACREAREGLKRMFSPAVPQHLMPLKLAAPGVAMLVVSTLPRWARRMYGLPGLPTSDLAATLALKGLYRTTHVVPERYRYSPDAQRARRLTRAHEADLATWSIAS</sequence>
<dbReference type="PANTHER" id="PTHR36151:SF3">
    <property type="entry name" value="ER-BOUND OXYGENASE MPAB_MPAB'_RUBBER OXYGENASE CATALYTIC DOMAIN-CONTAINING PROTEIN"/>
    <property type="match status" value="1"/>
</dbReference>
<dbReference type="AlphaFoldDB" id="A0A7D3ZQ75"/>
<reference evidence="2 3" key="1">
    <citation type="submission" date="2020-05" db="EMBL/GenBank/DDBJ databases">
        <title>Actinomadura verrucosospora NRRL-B18236 (PFL_A860) Genome sequencing and assembly.</title>
        <authorList>
            <person name="Samborskyy M."/>
        </authorList>
    </citation>
    <scope>NUCLEOTIDE SEQUENCE [LARGE SCALE GENOMIC DNA]</scope>
    <source>
        <strain evidence="2 3">NRRL:B18236</strain>
    </source>
</reference>
<feature type="domain" description="ER-bound oxygenase mpaB/mpaB'/Rubber oxygenase catalytic" evidence="1">
    <location>
        <begin position="22"/>
        <end position="251"/>
    </location>
</feature>
<keyword evidence="3" id="KW-1185">Reference proteome</keyword>
<proteinExistence type="predicted"/>